<reference evidence="2" key="1">
    <citation type="journal article" date="2019" name="Int. J. Syst. Evol. Microbiol.">
        <title>The Global Catalogue of Microorganisms (GCM) 10K type strain sequencing project: providing services to taxonomists for standard genome sequencing and annotation.</title>
        <authorList>
            <consortium name="The Broad Institute Genomics Platform"/>
            <consortium name="The Broad Institute Genome Sequencing Center for Infectious Disease"/>
            <person name="Wu L."/>
            <person name="Ma J."/>
        </authorList>
    </citation>
    <scope>NUCLEOTIDE SEQUENCE [LARGE SCALE GENOMIC DNA]</scope>
    <source>
        <strain evidence="2">JCM 31202</strain>
    </source>
</reference>
<comment type="caution">
    <text evidence="1">The sequence shown here is derived from an EMBL/GenBank/DDBJ whole genome shotgun (WGS) entry which is preliminary data.</text>
</comment>
<evidence type="ECO:0000313" key="2">
    <source>
        <dbReference type="Proteomes" id="UP001596972"/>
    </source>
</evidence>
<proteinExistence type="predicted"/>
<sequence>MSETWPGLDVAVARAAEDPRGARADVLRAAGALAAGAVPEFLEHAAGAFAAAGLPDEAAFLLGTARDVEDAHARLLGLPADAARAQRTFVALVPSGAVTASLLHDRLRRLATHPERETAHRWAREAVGAFFDAGTVPYPNFVADLLPVARAAAADPAAEERFVAERLLRGGLLPRAPLPVWEALDGALRGLAADDERLDELIAARPDPALYDDPEARAAHRRHWLRLLGLAGAGRRLSREWFRNAGPLPAGEMLRLAPAAGDRLFPPPGRRFDPAADPVVGRAAAHPLTPVKPKSRFDDEAPRWRRDTDFSAIAEKIEDSPEERRRLDAYVRGLGHYGNIDYRAVVRAMLEHGPIRRVLAEQFAEWRAECAADLDGLEPALLRLVPLAEAVPDAAVLAGVEVADPVDSAWRALRAGLPEELRFPNAGTGPVTAVLHGDLLTLGLGGERIVVHGPGGIVHERAVPLPTGTFPWFDGTDAYLSRLHDGRPETYRIVDGGLLEVPEGERLRWPQSPASVAVTFPGAAEPVQAMLDRGVLRLLADGRTVARRRFPHGAEDGAVMPPPGFWPHLPPADPDGSAALRRLDRAGFARLVDAALVNARELDAEFARDLPDADVARHRGAVRTLADRAAADLRRTLRLR</sequence>
<gene>
    <name evidence="1" type="ORF">ACFQ11_23705</name>
</gene>
<accession>A0ABW3EWW9</accession>
<feature type="non-terminal residue" evidence="1">
    <location>
        <position position="640"/>
    </location>
</feature>
<keyword evidence="2" id="KW-1185">Reference proteome</keyword>
<dbReference type="Proteomes" id="UP001596972">
    <property type="component" value="Unassembled WGS sequence"/>
</dbReference>
<evidence type="ECO:0000313" key="1">
    <source>
        <dbReference type="EMBL" id="MFD0903418.1"/>
    </source>
</evidence>
<protein>
    <submittedName>
        <fullName evidence="1">Uncharacterized protein</fullName>
    </submittedName>
</protein>
<name>A0ABW3EWW9_9ACTN</name>
<dbReference type="EMBL" id="JBHTJA010000054">
    <property type="protein sequence ID" value="MFD0903418.1"/>
    <property type="molecule type" value="Genomic_DNA"/>
</dbReference>
<organism evidence="1 2">
    <name type="scientific">Actinomadura sediminis</name>
    <dbReference type="NCBI Taxonomy" id="1038904"/>
    <lineage>
        <taxon>Bacteria</taxon>
        <taxon>Bacillati</taxon>
        <taxon>Actinomycetota</taxon>
        <taxon>Actinomycetes</taxon>
        <taxon>Streptosporangiales</taxon>
        <taxon>Thermomonosporaceae</taxon>
        <taxon>Actinomadura</taxon>
    </lineage>
</organism>